<dbReference type="Pfam" id="PF01663">
    <property type="entry name" value="Phosphodiest"/>
    <property type="match status" value="1"/>
</dbReference>
<name>A0A1W9NVY2_UNCC3</name>
<protein>
    <recommendedName>
        <fullName evidence="3">Phosphodiesterase</fullName>
    </recommendedName>
</protein>
<dbReference type="PANTHER" id="PTHR10151:SF120">
    <property type="entry name" value="BIS(5'-ADENOSYL)-TRIPHOSPHATASE"/>
    <property type="match status" value="1"/>
</dbReference>
<dbReference type="InterPro" id="IPR017850">
    <property type="entry name" value="Alkaline_phosphatase_core_sf"/>
</dbReference>
<dbReference type="GO" id="GO:0016787">
    <property type="term" value="F:hydrolase activity"/>
    <property type="evidence" value="ECO:0007669"/>
    <property type="project" value="UniProtKB-ARBA"/>
</dbReference>
<evidence type="ECO:0000313" key="2">
    <source>
        <dbReference type="Proteomes" id="UP000192520"/>
    </source>
</evidence>
<dbReference type="Proteomes" id="UP000192520">
    <property type="component" value="Unassembled WGS sequence"/>
</dbReference>
<reference evidence="2" key="1">
    <citation type="submission" date="2017-03" db="EMBL/GenBank/DDBJ databases">
        <title>Novel pathways for hydrocarbon cycling and metabolic interdependencies in hydrothermal sediment communities.</title>
        <authorList>
            <person name="Dombrowski N."/>
            <person name="Seitz K."/>
            <person name="Teske A."/>
            <person name="Baker B."/>
        </authorList>
    </citation>
    <scope>NUCLEOTIDE SEQUENCE [LARGE SCALE GENOMIC DNA]</scope>
</reference>
<comment type="caution">
    <text evidence="1">The sequence shown here is derived from an EMBL/GenBank/DDBJ whole genome shotgun (WGS) entry which is preliminary data.</text>
</comment>
<dbReference type="PANTHER" id="PTHR10151">
    <property type="entry name" value="ECTONUCLEOTIDE PYROPHOSPHATASE/PHOSPHODIESTERASE"/>
    <property type="match status" value="1"/>
</dbReference>
<evidence type="ECO:0008006" key="3">
    <source>
        <dbReference type="Google" id="ProtNLM"/>
    </source>
</evidence>
<dbReference type="EMBL" id="MZGJ01000037">
    <property type="protein sequence ID" value="OQX50311.1"/>
    <property type="molecule type" value="Genomic_DNA"/>
</dbReference>
<organism evidence="1 2">
    <name type="scientific">candidate division CPR3 bacterium 4484_211</name>
    <dbReference type="NCBI Taxonomy" id="1968527"/>
    <lineage>
        <taxon>Bacteria</taxon>
        <taxon>Bacteria division CPR3</taxon>
    </lineage>
</organism>
<dbReference type="InterPro" id="IPR002591">
    <property type="entry name" value="Phosphodiest/P_Trfase"/>
</dbReference>
<sequence length="384" mass="44086">MRIFVLGLDGAVKHLIDRPELPNLQKVIREGCLCDLISRPPITSVAWTSMVSGVNAGKHGIFGFRIGDKLNFSTEKKAKELWDYLPSIAINIPMTFPVRPIDGIMISGMMTPELYENSVYPASEMEYLKQIGFIFEPEIDLKSCGQSIDIKIELIKHYLDYNWELFFVVFREFDVIQHFFWGQDLPYYQKIDHFLDWLINEKNLFHDEQTSLLIVSDHGFAPVDKTFDLQEWINQNGYAKQVMVGGWGALYIKPETENEKQKIKKGLEENLKQIKYDGKPILDVYPREKIYWGPYAEKGPDIVVSPKRTLGFTFGMRTGKIIGASIHKNGCHLEEGVFAAWGPQIKELRDINREARVYDVMPTVLELAGKEVPKEVDGVNLLSY</sequence>
<proteinExistence type="predicted"/>
<dbReference type="AlphaFoldDB" id="A0A1W9NVY2"/>
<accession>A0A1W9NVY2</accession>
<gene>
    <name evidence="1" type="ORF">B5M47_03935</name>
</gene>
<dbReference type="SUPFAM" id="SSF53649">
    <property type="entry name" value="Alkaline phosphatase-like"/>
    <property type="match status" value="1"/>
</dbReference>
<dbReference type="STRING" id="1968527.B5M47_03935"/>
<evidence type="ECO:0000313" key="1">
    <source>
        <dbReference type="EMBL" id="OQX50311.1"/>
    </source>
</evidence>
<dbReference type="Gene3D" id="3.40.720.10">
    <property type="entry name" value="Alkaline Phosphatase, subunit A"/>
    <property type="match status" value="1"/>
</dbReference>